<dbReference type="EMBL" id="JAOB01000074">
    <property type="protein sequence ID" value="EUA19106.1"/>
    <property type="molecule type" value="Genomic_DNA"/>
</dbReference>
<gene>
    <name evidence="2" type="ORF">I553_10223</name>
</gene>
<dbReference type="PATRIC" id="fig|1299334.3.peg.8050"/>
<dbReference type="SUPFAM" id="SSF54427">
    <property type="entry name" value="NTF2-like"/>
    <property type="match status" value="1"/>
</dbReference>
<organism evidence="2">
    <name type="scientific">Mycobacterium xenopi 4042</name>
    <dbReference type="NCBI Taxonomy" id="1299334"/>
    <lineage>
        <taxon>Bacteria</taxon>
        <taxon>Bacillati</taxon>
        <taxon>Actinomycetota</taxon>
        <taxon>Actinomycetes</taxon>
        <taxon>Mycobacteriales</taxon>
        <taxon>Mycobacteriaceae</taxon>
        <taxon>Mycobacterium</taxon>
    </lineage>
</organism>
<dbReference type="Gene3D" id="3.10.450.50">
    <property type="match status" value="1"/>
</dbReference>
<name>X7ZJ87_MYCXE</name>
<evidence type="ECO:0000259" key="1">
    <source>
        <dbReference type="Pfam" id="PF13577"/>
    </source>
</evidence>
<proteinExistence type="predicted"/>
<sequence length="57" mass="6337">MADDRLTELERRLQTIEDERAIERLIASYGPLVDAGQSEAAAQLWSPTAFTMSKAGR</sequence>
<dbReference type="InterPro" id="IPR037401">
    <property type="entry name" value="SnoaL-like"/>
</dbReference>
<comment type="caution">
    <text evidence="2">The sequence shown here is derived from an EMBL/GenBank/DDBJ whole genome shotgun (WGS) entry which is preliminary data.</text>
</comment>
<evidence type="ECO:0000313" key="2">
    <source>
        <dbReference type="EMBL" id="EUA19106.1"/>
    </source>
</evidence>
<dbReference type="AlphaFoldDB" id="X7ZJ87"/>
<accession>X7ZJ87</accession>
<reference evidence="2" key="1">
    <citation type="submission" date="2014-01" db="EMBL/GenBank/DDBJ databases">
        <authorList>
            <person name="Brown-Elliot B."/>
            <person name="Wallace R."/>
            <person name="Lenaerts A."/>
            <person name="Ordway D."/>
            <person name="DeGroote M.A."/>
            <person name="Parker T."/>
            <person name="Sizemore C."/>
            <person name="Tallon L.J."/>
            <person name="Sadzewicz L.K."/>
            <person name="Sengamalay N."/>
            <person name="Fraser C.M."/>
            <person name="Hine E."/>
            <person name="Shefchek K.A."/>
            <person name="Das S.P."/>
            <person name="Tettelin H."/>
        </authorList>
    </citation>
    <scope>NUCLEOTIDE SEQUENCE [LARGE SCALE GENOMIC DNA]</scope>
    <source>
        <strain evidence="2">4042</strain>
    </source>
</reference>
<dbReference type="Pfam" id="PF13577">
    <property type="entry name" value="SnoaL_4"/>
    <property type="match status" value="1"/>
</dbReference>
<dbReference type="InterPro" id="IPR032710">
    <property type="entry name" value="NTF2-like_dom_sf"/>
</dbReference>
<feature type="domain" description="SnoaL-like" evidence="1">
    <location>
        <begin position="14"/>
        <end position="49"/>
    </location>
</feature>
<protein>
    <submittedName>
        <fullName evidence="2">SnoaL-like domain protein</fullName>
    </submittedName>
</protein>